<dbReference type="InterPro" id="IPR015963">
    <property type="entry name" value="Uridylate_kinase_bac"/>
</dbReference>
<dbReference type="InterPro" id="IPR011817">
    <property type="entry name" value="Uridylate_kinase"/>
</dbReference>
<keyword evidence="8 11" id="KW-0067">ATP-binding</keyword>
<keyword evidence="4 11" id="KW-0963">Cytoplasm</keyword>
<sequence>MTKQQKPYKRVLLKLSGESLSAETKHGIEAERLQAYVNDIKEAQKMGIQIGIVIGGGNIFRGVSGTNTGIDRYSGDQMGMLATVINSLALCSALRAAGVEADVLTAVRMEPIGEMYSKPKAMKLLKEGHVVILSCGTGNPYFTTDTGAALRSIEIEADAMLKGTRVDGIYTADPEKDPTAKKYNTITYQEIYDKKLKVMDLTASTLCQENDMKIVVFDMDTPGNLLAVLKGEEIGTIVKN</sequence>
<keyword evidence="9 11" id="KW-0665">Pyrimidine biosynthesis</keyword>
<reference evidence="14" key="1">
    <citation type="journal article" date="2019" name="Int. J. Syst. Evol. Microbiol.">
        <title>The Global Catalogue of Microorganisms (GCM) 10K type strain sequencing project: providing services to taxonomists for standard genome sequencing and annotation.</title>
        <authorList>
            <consortium name="The Broad Institute Genomics Platform"/>
            <consortium name="The Broad Institute Genome Sequencing Center for Infectious Disease"/>
            <person name="Wu L."/>
            <person name="Ma J."/>
        </authorList>
    </citation>
    <scope>NUCLEOTIDE SEQUENCE [LARGE SCALE GENOMIC DNA]</scope>
    <source>
        <strain evidence="14">CGMCC 4.7357</strain>
    </source>
</reference>
<comment type="subunit">
    <text evidence="11">Homohexamer.</text>
</comment>
<feature type="binding site" evidence="11">
    <location>
        <position position="173"/>
    </location>
    <ligand>
        <name>ATP</name>
        <dbReference type="ChEBI" id="CHEBI:30616"/>
    </ligand>
</feature>
<comment type="subcellular location">
    <subcellularLocation>
        <location evidence="1 11">Cytoplasm</location>
    </subcellularLocation>
</comment>
<dbReference type="PIRSF" id="PIRSF005650">
    <property type="entry name" value="Uridylate_kin"/>
    <property type="match status" value="1"/>
</dbReference>
<dbReference type="Pfam" id="PF00696">
    <property type="entry name" value="AA_kinase"/>
    <property type="match status" value="1"/>
</dbReference>
<keyword evidence="14" id="KW-1185">Reference proteome</keyword>
<gene>
    <name evidence="11 13" type="primary">pyrH</name>
    <name evidence="13" type="ORF">ACFO3G_08840</name>
</gene>
<evidence type="ECO:0000256" key="1">
    <source>
        <dbReference type="ARBA" id="ARBA00004496"/>
    </source>
</evidence>
<keyword evidence="6 11" id="KW-0547">Nucleotide-binding</keyword>
<comment type="similarity">
    <text evidence="3 11">Belongs to the UMP kinase family.</text>
</comment>
<dbReference type="GO" id="GO:0033862">
    <property type="term" value="F:UMP kinase activity"/>
    <property type="evidence" value="ECO:0007669"/>
    <property type="project" value="UniProtKB-EC"/>
</dbReference>
<comment type="activity regulation">
    <text evidence="11">Inhibited by UTP.</text>
</comment>
<feature type="binding site" evidence="11">
    <location>
        <begin position="14"/>
        <end position="17"/>
    </location>
    <ligand>
        <name>ATP</name>
        <dbReference type="ChEBI" id="CHEBI:30616"/>
    </ligand>
</feature>
<evidence type="ECO:0000313" key="14">
    <source>
        <dbReference type="Proteomes" id="UP001596020"/>
    </source>
</evidence>
<proteinExistence type="inferred from homology"/>
<organism evidence="13 14">
    <name type="scientific">Falsiporphyromonas endometrii</name>
    <dbReference type="NCBI Taxonomy" id="1387297"/>
    <lineage>
        <taxon>Bacteria</taxon>
        <taxon>Pseudomonadati</taxon>
        <taxon>Bacteroidota</taxon>
        <taxon>Bacteroidia</taxon>
        <taxon>Bacteroidales</taxon>
        <taxon>Porphyromonadaceae</taxon>
        <taxon>Falsiporphyromonas</taxon>
    </lineage>
</organism>
<accession>A0ABV9K9X1</accession>
<comment type="function">
    <text evidence="11">Catalyzes the reversible phosphorylation of UMP to UDP.</text>
</comment>
<evidence type="ECO:0000259" key="12">
    <source>
        <dbReference type="Pfam" id="PF00696"/>
    </source>
</evidence>
<feature type="binding site" evidence="11">
    <location>
        <position position="61"/>
    </location>
    <ligand>
        <name>ATP</name>
        <dbReference type="ChEBI" id="CHEBI:30616"/>
    </ligand>
</feature>
<comment type="caution">
    <text evidence="13">The sequence shown here is derived from an EMBL/GenBank/DDBJ whole genome shotgun (WGS) entry which is preliminary data.</text>
</comment>
<feature type="binding site" evidence="11">
    <location>
        <position position="170"/>
    </location>
    <ligand>
        <name>ATP</name>
        <dbReference type="ChEBI" id="CHEBI:30616"/>
    </ligand>
</feature>
<evidence type="ECO:0000256" key="8">
    <source>
        <dbReference type="ARBA" id="ARBA00022840"/>
    </source>
</evidence>
<evidence type="ECO:0000313" key="13">
    <source>
        <dbReference type="EMBL" id="MFC4666699.1"/>
    </source>
</evidence>
<feature type="binding site" evidence="11">
    <location>
        <begin position="137"/>
        <end position="144"/>
    </location>
    <ligand>
        <name>UMP</name>
        <dbReference type="ChEBI" id="CHEBI:57865"/>
    </ligand>
</feature>
<dbReference type="InterPro" id="IPR036393">
    <property type="entry name" value="AceGlu_kinase-like_sf"/>
</dbReference>
<comment type="pathway">
    <text evidence="2 11">Pyrimidine metabolism; CTP biosynthesis via de novo pathway; UDP from UMP (UMPK route): step 1/1.</text>
</comment>
<comment type="caution">
    <text evidence="11">Lacks conserved residue(s) required for the propagation of feature annotation.</text>
</comment>
<evidence type="ECO:0000256" key="9">
    <source>
        <dbReference type="ARBA" id="ARBA00022975"/>
    </source>
</evidence>
<dbReference type="Proteomes" id="UP001596020">
    <property type="component" value="Unassembled WGS sequence"/>
</dbReference>
<name>A0ABV9K9X1_9PORP</name>
<dbReference type="NCBIfam" id="TIGR02075">
    <property type="entry name" value="pyrH_bact"/>
    <property type="match status" value="1"/>
</dbReference>
<evidence type="ECO:0000256" key="3">
    <source>
        <dbReference type="ARBA" id="ARBA00007614"/>
    </source>
</evidence>
<evidence type="ECO:0000256" key="4">
    <source>
        <dbReference type="ARBA" id="ARBA00022490"/>
    </source>
</evidence>
<evidence type="ECO:0000256" key="10">
    <source>
        <dbReference type="ARBA" id="ARBA00047767"/>
    </source>
</evidence>
<feature type="binding site" evidence="11">
    <location>
        <position position="76"/>
    </location>
    <ligand>
        <name>UMP</name>
        <dbReference type="ChEBI" id="CHEBI:57865"/>
    </ligand>
</feature>
<keyword evidence="5 11" id="KW-0808">Transferase</keyword>
<feature type="binding site" evidence="11">
    <location>
        <position position="56"/>
    </location>
    <ligand>
        <name>UMP</name>
        <dbReference type="ChEBI" id="CHEBI:57865"/>
    </ligand>
</feature>
<dbReference type="EC" id="2.7.4.22" evidence="11"/>
<evidence type="ECO:0000256" key="6">
    <source>
        <dbReference type="ARBA" id="ARBA00022741"/>
    </source>
</evidence>
<keyword evidence="7 11" id="KW-0418">Kinase</keyword>
<protein>
    <recommendedName>
        <fullName evidence="11">Uridylate kinase</fullName>
        <shortName evidence="11">UK</shortName>
        <ecNumber evidence="11">2.7.4.22</ecNumber>
    </recommendedName>
    <alternativeName>
        <fullName evidence="11">Uridine monophosphate kinase</fullName>
        <shortName evidence="11">UMP kinase</shortName>
        <shortName evidence="11">UMPK</shortName>
    </alternativeName>
</protein>
<dbReference type="RefSeq" id="WP_380080022.1">
    <property type="nucleotide sequence ID" value="NZ_JBHSGO010000213.1"/>
</dbReference>
<dbReference type="PANTHER" id="PTHR42833">
    <property type="entry name" value="URIDYLATE KINASE"/>
    <property type="match status" value="1"/>
</dbReference>
<dbReference type="EMBL" id="JBHSGO010000213">
    <property type="protein sequence ID" value="MFC4666699.1"/>
    <property type="molecule type" value="Genomic_DNA"/>
</dbReference>
<dbReference type="PANTHER" id="PTHR42833:SF4">
    <property type="entry name" value="URIDYLATE KINASE PUMPKIN, CHLOROPLASTIC"/>
    <property type="match status" value="1"/>
</dbReference>
<evidence type="ECO:0000256" key="5">
    <source>
        <dbReference type="ARBA" id="ARBA00022679"/>
    </source>
</evidence>
<evidence type="ECO:0000256" key="11">
    <source>
        <dbReference type="HAMAP-Rule" id="MF_01220"/>
    </source>
</evidence>
<dbReference type="HAMAP" id="MF_01220_B">
    <property type="entry name" value="PyrH_B"/>
    <property type="match status" value="1"/>
</dbReference>
<dbReference type="CDD" id="cd04254">
    <property type="entry name" value="AAK_UMPK-PyrH-Ec"/>
    <property type="match status" value="1"/>
</dbReference>
<dbReference type="SUPFAM" id="SSF53633">
    <property type="entry name" value="Carbamate kinase-like"/>
    <property type="match status" value="1"/>
</dbReference>
<evidence type="ECO:0000256" key="7">
    <source>
        <dbReference type="ARBA" id="ARBA00022777"/>
    </source>
</evidence>
<feature type="domain" description="Aspartate/glutamate/uridylate kinase" evidence="12">
    <location>
        <begin position="9"/>
        <end position="218"/>
    </location>
</feature>
<dbReference type="Gene3D" id="3.40.1160.10">
    <property type="entry name" value="Acetylglutamate kinase-like"/>
    <property type="match status" value="1"/>
</dbReference>
<feature type="binding site" evidence="11">
    <location>
        <position position="164"/>
    </location>
    <ligand>
        <name>ATP</name>
        <dbReference type="ChEBI" id="CHEBI:30616"/>
    </ligand>
</feature>
<evidence type="ECO:0000256" key="2">
    <source>
        <dbReference type="ARBA" id="ARBA00004791"/>
    </source>
</evidence>
<comment type="catalytic activity">
    <reaction evidence="10 11">
        <text>UMP + ATP = UDP + ADP</text>
        <dbReference type="Rhea" id="RHEA:24400"/>
        <dbReference type="ChEBI" id="CHEBI:30616"/>
        <dbReference type="ChEBI" id="CHEBI:57865"/>
        <dbReference type="ChEBI" id="CHEBI:58223"/>
        <dbReference type="ChEBI" id="CHEBI:456216"/>
        <dbReference type="EC" id="2.7.4.22"/>
    </reaction>
</comment>
<feature type="binding site" evidence="11">
    <location>
        <position position="57"/>
    </location>
    <ligand>
        <name>ATP</name>
        <dbReference type="ChEBI" id="CHEBI:30616"/>
    </ligand>
</feature>
<dbReference type="InterPro" id="IPR001048">
    <property type="entry name" value="Asp/Glu/Uridylate_kinase"/>
</dbReference>